<accession>A0ABV4YJ59</accession>
<dbReference type="RefSeq" id="WP_413260018.1">
    <property type="nucleotide sequence ID" value="NZ_JBHFNS010000090.1"/>
</dbReference>
<comment type="similarity">
    <text evidence="1">Belongs to the serpin family.</text>
</comment>
<keyword evidence="4" id="KW-1185">Reference proteome</keyword>
<dbReference type="InterPro" id="IPR042185">
    <property type="entry name" value="Serpin_sf_2"/>
</dbReference>
<dbReference type="InterPro" id="IPR036186">
    <property type="entry name" value="Serpin_sf"/>
</dbReference>
<evidence type="ECO:0000313" key="4">
    <source>
        <dbReference type="Proteomes" id="UP001576776"/>
    </source>
</evidence>
<protein>
    <submittedName>
        <fullName evidence="3">Serpin family protein</fullName>
    </submittedName>
</protein>
<dbReference type="Gene3D" id="3.30.497.10">
    <property type="entry name" value="Antithrombin, subunit I, domain 2"/>
    <property type="match status" value="1"/>
</dbReference>
<dbReference type="Pfam" id="PF00079">
    <property type="entry name" value="Serpin"/>
    <property type="match status" value="1"/>
</dbReference>
<dbReference type="SMART" id="SM00093">
    <property type="entry name" value="SERPIN"/>
    <property type="match status" value="1"/>
</dbReference>
<evidence type="ECO:0000313" key="3">
    <source>
        <dbReference type="EMBL" id="MFB2938536.1"/>
    </source>
</evidence>
<dbReference type="PANTHER" id="PTHR11461">
    <property type="entry name" value="SERINE PROTEASE INHIBITOR, SERPIN"/>
    <property type="match status" value="1"/>
</dbReference>
<evidence type="ECO:0000256" key="1">
    <source>
        <dbReference type="RuleBase" id="RU000411"/>
    </source>
</evidence>
<evidence type="ECO:0000259" key="2">
    <source>
        <dbReference type="SMART" id="SM00093"/>
    </source>
</evidence>
<dbReference type="InterPro" id="IPR023796">
    <property type="entry name" value="Serpin_dom"/>
</dbReference>
<organism evidence="3 4">
    <name type="scientific">Floridaenema fluviatile BLCC-F154</name>
    <dbReference type="NCBI Taxonomy" id="3153640"/>
    <lineage>
        <taxon>Bacteria</taxon>
        <taxon>Bacillati</taxon>
        <taxon>Cyanobacteriota</taxon>
        <taxon>Cyanophyceae</taxon>
        <taxon>Oscillatoriophycideae</taxon>
        <taxon>Aerosakkonematales</taxon>
        <taxon>Aerosakkonemataceae</taxon>
        <taxon>Floridanema</taxon>
        <taxon>Floridanema fluviatile</taxon>
    </lineage>
</organism>
<reference evidence="3 4" key="1">
    <citation type="submission" date="2024-09" db="EMBL/GenBank/DDBJ databases">
        <title>Floridaenema gen nov. (Aerosakkonemataceae, Aerosakkonematales ord. nov., Cyanobacteria) from benthic tropical and subtropical fresh waters, with the description of four new species.</title>
        <authorList>
            <person name="Moretto J.A."/>
            <person name="Berthold D.E."/>
            <person name="Lefler F.W."/>
            <person name="Huang I.-S."/>
            <person name="Laughinghouse H. IV."/>
        </authorList>
    </citation>
    <scope>NUCLEOTIDE SEQUENCE [LARGE SCALE GENOMIC DNA]</scope>
    <source>
        <strain evidence="3 4">BLCC-F154</strain>
    </source>
</reference>
<feature type="domain" description="Serpin" evidence="2">
    <location>
        <begin position="62"/>
        <end position="419"/>
    </location>
</feature>
<dbReference type="InterPro" id="IPR023795">
    <property type="entry name" value="Serpin_CS"/>
</dbReference>
<dbReference type="CDD" id="cd19588">
    <property type="entry name" value="serpin_miropin-like"/>
    <property type="match status" value="1"/>
</dbReference>
<comment type="caution">
    <text evidence="3">The sequence shown here is derived from an EMBL/GenBank/DDBJ whole genome shotgun (WGS) entry which is preliminary data.</text>
</comment>
<name>A0ABV4YJ59_9CYAN</name>
<dbReference type="Proteomes" id="UP001576776">
    <property type="component" value="Unassembled WGS sequence"/>
</dbReference>
<proteinExistence type="inferred from homology"/>
<gene>
    <name evidence="3" type="ORF">ACE1B6_25080</name>
</gene>
<dbReference type="InterPro" id="IPR000215">
    <property type="entry name" value="Serpin_fam"/>
</dbReference>
<dbReference type="EMBL" id="JBHFNS010000090">
    <property type="protein sequence ID" value="MFB2938536.1"/>
    <property type="molecule type" value="Genomic_DNA"/>
</dbReference>
<sequence>MKKQLLSRISLALSLIVVILLTGSLIRQPKEVKANVTHSSFTKQNSNNMTEKLGQANTNFGFKLFSQIFAKDGRKNIFVSPSSVAIALQMTYNGAAGSTKQAMAQTLQLQGISLAELNQSQLALTQTLAKIDPKVQLDIANSLWLREGFPFQPEFLQTTEKYYQAKITNLDFKNPNSVKIINDWVSQNTSSKIPKIIDEIDPSSVLFLINAIYFKGNWEKEFFKSATKEQPFTLLNGTRKQHPLMSQRGKYRYSETSEFQAISLPYGSGRLSMYVFLPKPNIKQADFYRNLTAENWQQWMKQFSYREGEIVLPRFKLEYELTLNEALQALGMGVAFQNQANFSNMTPEQVKIDEVKHKTFVEVNEEGTEAAAVTSVAIMPTAALPTEEPFKMVVDRPFFCAIRDNQTGTILFMGSIVDPK</sequence>
<dbReference type="PROSITE" id="PS00284">
    <property type="entry name" value="SERPIN"/>
    <property type="match status" value="1"/>
</dbReference>
<dbReference type="InterPro" id="IPR042178">
    <property type="entry name" value="Serpin_sf_1"/>
</dbReference>
<dbReference type="PANTHER" id="PTHR11461:SF211">
    <property type="entry name" value="GH10112P-RELATED"/>
    <property type="match status" value="1"/>
</dbReference>
<dbReference type="SUPFAM" id="SSF56574">
    <property type="entry name" value="Serpins"/>
    <property type="match status" value="1"/>
</dbReference>
<dbReference type="Gene3D" id="2.30.39.10">
    <property type="entry name" value="Alpha-1-antitrypsin, domain 1"/>
    <property type="match status" value="1"/>
</dbReference>